<dbReference type="GO" id="GO:0012505">
    <property type="term" value="C:endomembrane system"/>
    <property type="evidence" value="ECO:0007669"/>
    <property type="project" value="UniProtKB-SubCell"/>
</dbReference>
<dbReference type="InterPro" id="IPR052222">
    <property type="entry name" value="DESIGUAL"/>
</dbReference>
<accession>A0A445KDZ1</accession>
<evidence type="ECO:0000256" key="3">
    <source>
        <dbReference type="ARBA" id="ARBA00022729"/>
    </source>
</evidence>
<protein>
    <submittedName>
        <fullName evidence="9">Uncharacterized protein</fullName>
    </submittedName>
</protein>
<proteinExistence type="inferred from homology"/>
<evidence type="ECO:0000256" key="4">
    <source>
        <dbReference type="ARBA" id="ARBA00022989"/>
    </source>
</evidence>
<dbReference type="Pfam" id="PF06749">
    <property type="entry name" value="DUF1218"/>
    <property type="match status" value="1"/>
</dbReference>
<comment type="similarity">
    <text evidence="6">Belongs to the DESIGUAL family.</text>
</comment>
<evidence type="ECO:0000256" key="1">
    <source>
        <dbReference type="ARBA" id="ARBA00004127"/>
    </source>
</evidence>
<feature type="signal peptide" evidence="8">
    <location>
        <begin position="1"/>
        <end position="21"/>
    </location>
</feature>
<comment type="caution">
    <text evidence="9">The sequence shown here is derived from an EMBL/GenBank/DDBJ whole genome shotgun (WGS) entry which is preliminary data.</text>
</comment>
<dbReference type="PANTHER" id="PTHR31769">
    <property type="entry name" value="OS07G0462200 PROTEIN-RELATED"/>
    <property type="match status" value="1"/>
</dbReference>
<gene>
    <name evidence="9" type="ORF">D0Y65_015674</name>
</gene>
<evidence type="ECO:0000256" key="2">
    <source>
        <dbReference type="ARBA" id="ARBA00022692"/>
    </source>
</evidence>
<dbReference type="AlphaFoldDB" id="A0A445KDZ1"/>
<evidence type="ECO:0000256" key="6">
    <source>
        <dbReference type="ARBA" id="ARBA00029467"/>
    </source>
</evidence>
<evidence type="ECO:0000256" key="7">
    <source>
        <dbReference type="SAM" id="Phobius"/>
    </source>
</evidence>
<organism evidence="9 10">
    <name type="scientific">Glycine soja</name>
    <name type="common">Wild soybean</name>
    <dbReference type="NCBI Taxonomy" id="3848"/>
    <lineage>
        <taxon>Eukaryota</taxon>
        <taxon>Viridiplantae</taxon>
        <taxon>Streptophyta</taxon>
        <taxon>Embryophyta</taxon>
        <taxon>Tracheophyta</taxon>
        <taxon>Spermatophyta</taxon>
        <taxon>Magnoliopsida</taxon>
        <taxon>eudicotyledons</taxon>
        <taxon>Gunneridae</taxon>
        <taxon>Pentapetalae</taxon>
        <taxon>rosids</taxon>
        <taxon>fabids</taxon>
        <taxon>Fabales</taxon>
        <taxon>Fabaceae</taxon>
        <taxon>Papilionoideae</taxon>
        <taxon>50 kb inversion clade</taxon>
        <taxon>NPAAA clade</taxon>
        <taxon>indigoferoid/millettioid clade</taxon>
        <taxon>Phaseoleae</taxon>
        <taxon>Glycine</taxon>
        <taxon>Glycine subgen. Soja</taxon>
    </lineage>
</organism>
<reference evidence="9 10" key="1">
    <citation type="submission" date="2018-09" db="EMBL/GenBank/DDBJ databases">
        <title>A high-quality reference genome of wild soybean provides a powerful tool to mine soybean genomes.</title>
        <authorList>
            <person name="Xie M."/>
            <person name="Chung C.Y.L."/>
            <person name="Li M.-W."/>
            <person name="Wong F.-L."/>
            <person name="Chan T.-F."/>
            <person name="Lam H.-M."/>
        </authorList>
    </citation>
    <scope>NUCLEOTIDE SEQUENCE [LARGE SCALE GENOMIC DNA]</scope>
    <source>
        <strain evidence="10">cv. W05</strain>
        <tissue evidence="9">Hypocotyl of etiolated seedlings</tissue>
    </source>
</reference>
<dbReference type="EMBL" id="QZWG01000006">
    <property type="protein sequence ID" value="RZC09047.1"/>
    <property type="molecule type" value="Genomic_DNA"/>
</dbReference>
<evidence type="ECO:0000256" key="8">
    <source>
        <dbReference type="SAM" id="SignalP"/>
    </source>
</evidence>
<dbReference type="Proteomes" id="UP000289340">
    <property type="component" value="Chromosome 6"/>
</dbReference>
<feature type="chain" id="PRO_5019389708" evidence="8">
    <location>
        <begin position="22"/>
        <end position="93"/>
    </location>
</feature>
<feature type="transmembrane region" description="Helical" evidence="7">
    <location>
        <begin position="37"/>
        <end position="58"/>
    </location>
</feature>
<keyword evidence="3 8" id="KW-0732">Signal</keyword>
<keyword evidence="4 7" id="KW-1133">Transmembrane helix</keyword>
<dbReference type="InterPro" id="IPR009606">
    <property type="entry name" value="DEAL/Modifying_wall_lignin1/2"/>
</dbReference>
<keyword evidence="10" id="KW-1185">Reference proteome</keyword>
<keyword evidence="5 7" id="KW-0472">Membrane</keyword>
<evidence type="ECO:0000313" key="10">
    <source>
        <dbReference type="Proteomes" id="UP000289340"/>
    </source>
</evidence>
<sequence length="93" mass="10113">MASMFLLITVFVLDLIAFAFAVAAEQRRSTTRISTTIIVYDSDISTGLGVGAFLFLLASQDLIMVASRCFCCGKPLNPGGSRTLELVLFIICW</sequence>
<keyword evidence="2 7" id="KW-0812">Transmembrane</keyword>
<comment type="subcellular location">
    <subcellularLocation>
        <location evidence="1">Endomembrane system</location>
        <topology evidence="1">Multi-pass membrane protein</topology>
    </subcellularLocation>
</comment>
<evidence type="ECO:0000256" key="5">
    <source>
        <dbReference type="ARBA" id="ARBA00023136"/>
    </source>
</evidence>
<evidence type="ECO:0000313" key="9">
    <source>
        <dbReference type="EMBL" id="RZC09047.1"/>
    </source>
</evidence>
<name>A0A445KDZ1_GLYSO</name>